<dbReference type="AlphaFoldDB" id="A0ABD0LML0"/>
<gene>
    <name evidence="1" type="ORF">BaRGS_00008162</name>
</gene>
<dbReference type="EMBL" id="JACVVK020000036">
    <property type="protein sequence ID" value="KAK7500587.1"/>
    <property type="molecule type" value="Genomic_DNA"/>
</dbReference>
<sequence length="89" mass="10338">MSPRDNDLISLNAPAKTPRRRPIYLSNAFYLAELTHPSVKRERFRYMASKHLIRCLRFPPVNAGALSESAEVYEHITSTGNYETNWSRR</sequence>
<evidence type="ECO:0000313" key="1">
    <source>
        <dbReference type="EMBL" id="KAK7500587.1"/>
    </source>
</evidence>
<proteinExistence type="predicted"/>
<comment type="caution">
    <text evidence="1">The sequence shown here is derived from an EMBL/GenBank/DDBJ whole genome shotgun (WGS) entry which is preliminary data.</text>
</comment>
<dbReference type="Proteomes" id="UP001519460">
    <property type="component" value="Unassembled WGS sequence"/>
</dbReference>
<name>A0ABD0LML0_9CAEN</name>
<protein>
    <submittedName>
        <fullName evidence="1">Uncharacterized protein</fullName>
    </submittedName>
</protein>
<evidence type="ECO:0000313" key="2">
    <source>
        <dbReference type="Proteomes" id="UP001519460"/>
    </source>
</evidence>
<reference evidence="1 2" key="1">
    <citation type="journal article" date="2023" name="Sci. Data">
        <title>Genome assembly of the Korean intertidal mud-creeper Batillaria attramentaria.</title>
        <authorList>
            <person name="Patra A.K."/>
            <person name="Ho P.T."/>
            <person name="Jun S."/>
            <person name="Lee S.J."/>
            <person name="Kim Y."/>
            <person name="Won Y.J."/>
        </authorList>
    </citation>
    <scope>NUCLEOTIDE SEQUENCE [LARGE SCALE GENOMIC DNA]</scope>
    <source>
        <strain evidence="1">Wonlab-2016</strain>
    </source>
</reference>
<keyword evidence="2" id="KW-1185">Reference proteome</keyword>
<accession>A0ABD0LML0</accession>
<organism evidence="1 2">
    <name type="scientific">Batillaria attramentaria</name>
    <dbReference type="NCBI Taxonomy" id="370345"/>
    <lineage>
        <taxon>Eukaryota</taxon>
        <taxon>Metazoa</taxon>
        <taxon>Spiralia</taxon>
        <taxon>Lophotrochozoa</taxon>
        <taxon>Mollusca</taxon>
        <taxon>Gastropoda</taxon>
        <taxon>Caenogastropoda</taxon>
        <taxon>Sorbeoconcha</taxon>
        <taxon>Cerithioidea</taxon>
        <taxon>Batillariidae</taxon>
        <taxon>Batillaria</taxon>
    </lineage>
</organism>